<accession>A0ABP1FUP9</accession>
<name>A0ABP1FUP9_9CHLO</name>
<dbReference type="EMBL" id="CAXHTA020000008">
    <property type="protein sequence ID" value="CAL5223181.1"/>
    <property type="molecule type" value="Genomic_DNA"/>
</dbReference>
<proteinExistence type="predicted"/>
<feature type="compositionally biased region" description="Basic residues" evidence="1">
    <location>
        <begin position="252"/>
        <end position="266"/>
    </location>
</feature>
<keyword evidence="3" id="KW-1185">Reference proteome</keyword>
<feature type="region of interest" description="Disordered" evidence="1">
    <location>
        <begin position="142"/>
        <end position="291"/>
    </location>
</feature>
<sequence length="291" mass="31716">MSDIVSRVSSYARSAEQAVVYVTLSVLGASLGLLEGTFKGFQKLQPNFRSREGLEDLLYGSNHKEDRGSVTELLKSWIPFLHHSQPNLKHLKAKEEEKCGASYTNGVAPQAVEVLRKPPISEKLPKPQVDVAAHDYHTFYSDEPEAAPYKPTTPELISYTPTTPGLPTHKPAAPELTSHKPKTPELISHRPNTPSSEHHTWDNGSFSTHRDDLSSVASYERGASSDAEASDASATIVAGAPKVPGEPGAEPKKKRRGLKKLGKGLKKAFVEPFEKMSSRSSSRATSPRKNA</sequence>
<evidence type="ECO:0000313" key="2">
    <source>
        <dbReference type="EMBL" id="CAL5223181.1"/>
    </source>
</evidence>
<dbReference type="Proteomes" id="UP001497392">
    <property type="component" value="Unassembled WGS sequence"/>
</dbReference>
<evidence type="ECO:0000313" key="3">
    <source>
        <dbReference type="Proteomes" id="UP001497392"/>
    </source>
</evidence>
<feature type="compositionally biased region" description="Basic and acidic residues" evidence="1">
    <location>
        <begin position="268"/>
        <end position="277"/>
    </location>
</feature>
<reference evidence="2 3" key="1">
    <citation type="submission" date="2024-06" db="EMBL/GenBank/DDBJ databases">
        <authorList>
            <person name="Kraege A."/>
            <person name="Thomma B."/>
        </authorList>
    </citation>
    <scope>NUCLEOTIDE SEQUENCE [LARGE SCALE GENOMIC DNA]</scope>
</reference>
<evidence type="ECO:0000256" key="1">
    <source>
        <dbReference type="SAM" id="MobiDB-lite"/>
    </source>
</evidence>
<organism evidence="2 3">
    <name type="scientific">Coccomyxa viridis</name>
    <dbReference type="NCBI Taxonomy" id="1274662"/>
    <lineage>
        <taxon>Eukaryota</taxon>
        <taxon>Viridiplantae</taxon>
        <taxon>Chlorophyta</taxon>
        <taxon>core chlorophytes</taxon>
        <taxon>Trebouxiophyceae</taxon>
        <taxon>Trebouxiophyceae incertae sedis</taxon>
        <taxon>Coccomyxaceae</taxon>
        <taxon>Coccomyxa</taxon>
    </lineage>
</organism>
<protein>
    <submittedName>
        <fullName evidence="2">G5654 protein</fullName>
    </submittedName>
</protein>
<feature type="compositionally biased region" description="Low complexity" evidence="1">
    <location>
        <begin position="224"/>
        <end position="234"/>
    </location>
</feature>
<gene>
    <name evidence="2" type="primary">g5654</name>
    <name evidence="2" type="ORF">VP750_LOCUS4840</name>
</gene>
<comment type="caution">
    <text evidence="2">The sequence shown here is derived from an EMBL/GenBank/DDBJ whole genome shotgun (WGS) entry which is preliminary data.</text>
</comment>